<dbReference type="RefSeq" id="XP_022133395.1">
    <property type="nucleotide sequence ID" value="XM_022277703.1"/>
</dbReference>
<dbReference type="InterPro" id="IPR010493">
    <property type="entry name" value="Ser_AcTrfase_N"/>
</dbReference>
<evidence type="ECO:0000256" key="4">
    <source>
        <dbReference type="ARBA" id="ARBA00013266"/>
    </source>
</evidence>
<name>A0A6J1BV46_MOMCH</name>
<protein>
    <recommendedName>
        <fullName evidence="4">serine O-acetyltransferase</fullName>
        <ecNumber evidence="4">2.3.1.30</ecNumber>
    </recommendedName>
</protein>
<evidence type="ECO:0000259" key="8">
    <source>
        <dbReference type="SMART" id="SM00971"/>
    </source>
</evidence>
<dbReference type="EC" id="2.3.1.30" evidence="4"/>
<dbReference type="Gene3D" id="1.10.3130.10">
    <property type="entry name" value="serine acetyltransferase, domain 1"/>
    <property type="match status" value="1"/>
</dbReference>
<dbReference type="PROSITE" id="PS00101">
    <property type="entry name" value="HEXAPEP_TRANSFERASES"/>
    <property type="match status" value="1"/>
</dbReference>
<dbReference type="InterPro" id="IPR053376">
    <property type="entry name" value="Serine_acetyltransferase"/>
</dbReference>
<dbReference type="InterPro" id="IPR045304">
    <property type="entry name" value="LbH_SAT"/>
</dbReference>
<gene>
    <name evidence="10" type="primary">LOC111005974</name>
</gene>
<comment type="similarity">
    <text evidence="2">Belongs to the transferase hexapeptide repeat family.</text>
</comment>
<evidence type="ECO:0000256" key="5">
    <source>
        <dbReference type="ARBA" id="ARBA00022605"/>
    </source>
</evidence>
<organism evidence="9 10">
    <name type="scientific">Momordica charantia</name>
    <name type="common">Bitter gourd</name>
    <name type="synonym">Balsam pear</name>
    <dbReference type="NCBI Taxonomy" id="3673"/>
    <lineage>
        <taxon>Eukaryota</taxon>
        <taxon>Viridiplantae</taxon>
        <taxon>Streptophyta</taxon>
        <taxon>Embryophyta</taxon>
        <taxon>Tracheophyta</taxon>
        <taxon>Spermatophyta</taxon>
        <taxon>Magnoliopsida</taxon>
        <taxon>eudicotyledons</taxon>
        <taxon>Gunneridae</taxon>
        <taxon>Pentapetalae</taxon>
        <taxon>rosids</taxon>
        <taxon>fabids</taxon>
        <taxon>Cucurbitales</taxon>
        <taxon>Cucurbitaceae</taxon>
        <taxon>Momordiceae</taxon>
        <taxon>Momordica</taxon>
    </lineage>
</organism>
<dbReference type="KEGG" id="mcha:111005974"/>
<dbReference type="Proteomes" id="UP000504603">
    <property type="component" value="Unplaced"/>
</dbReference>
<dbReference type="InterPro" id="IPR011004">
    <property type="entry name" value="Trimer_LpxA-like_sf"/>
</dbReference>
<keyword evidence="6" id="KW-0808">Transferase</keyword>
<evidence type="ECO:0000313" key="9">
    <source>
        <dbReference type="Proteomes" id="UP000504603"/>
    </source>
</evidence>
<keyword evidence="5" id="KW-0028">Amino-acid biosynthesis</keyword>
<dbReference type="FunFam" id="1.10.3130.10:FF:000005">
    <property type="entry name" value="Serine acetyltransferase 4"/>
    <property type="match status" value="1"/>
</dbReference>
<dbReference type="InterPro" id="IPR042122">
    <property type="entry name" value="Ser_AcTrfase_N_sf"/>
</dbReference>
<accession>A0A6J1BV46</accession>
<keyword evidence="7" id="KW-0012">Acyltransferase</keyword>
<comment type="pathway">
    <text evidence="1">Amino-acid biosynthesis; L-cysteine biosynthesis; L-cysteine from L-serine: step 1/2.</text>
</comment>
<dbReference type="InterPro" id="IPR001451">
    <property type="entry name" value="Hexapep"/>
</dbReference>
<dbReference type="Pfam" id="PF00132">
    <property type="entry name" value="Hexapep"/>
    <property type="match status" value="1"/>
</dbReference>
<dbReference type="PANTHER" id="PTHR42811">
    <property type="entry name" value="SERINE ACETYLTRANSFERASE"/>
    <property type="match status" value="1"/>
</dbReference>
<feature type="domain" description="Serine acetyltransferase N-terminal" evidence="8">
    <location>
        <begin position="74"/>
        <end position="178"/>
    </location>
</feature>
<dbReference type="GO" id="GO:0000103">
    <property type="term" value="P:sulfate assimilation"/>
    <property type="evidence" value="ECO:0007669"/>
    <property type="project" value="UniProtKB-ARBA"/>
</dbReference>
<sequence length="346" mass="36966">MACLSDETWAATLSNKLADCASLREQEHAGDRPTLFPADSLPFGLERVFPVYAMGSSKPAAAPATVAANLGDPIWDAVREEAKLEAEKEPILSSFLYASILSHDCLEQALSFVLANRLQNPTLLATQLMDIFCDVMMNDRSIQNSIRLDLQAFRDRDPACLSYSSALLYPKGYHSLQVHRVAHALWSQGRNVLALALQSRISEVFCVDIHPAAKIGDGILLDHATGVVIGETAVVGNRVSLMHVVTLGGTGKEVGDRHPKVGDGALIGASTTILGNIKIGNGAMVAAGSLVLKDVPPHSMVAGIPAKLIGYVEEQNPSLTMKHDATKEFFEHVAGSNCCSDARANS</sequence>
<dbReference type="Gene3D" id="2.160.10.10">
    <property type="entry name" value="Hexapeptide repeat proteins"/>
    <property type="match status" value="1"/>
</dbReference>
<evidence type="ECO:0000256" key="3">
    <source>
        <dbReference type="ARBA" id="ARBA00011553"/>
    </source>
</evidence>
<dbReference type="GeneID" id="111005974"/>
<dbReference type="NCBIfam" id="NF041874">
    <property type="entry name" value="EPS_EpsC"/>
    <property type="match status" value="1"/>
</dbReference>
<reference evidence="10" key="1">
    <citation type="submission" date="2025-08" db="UniProtKB">
        <authorList>
            <consortium name="RefSeq"/>
        </authorList>
    </citation>
    <scope>IDENTIFICATION</scope>
    <source>
        <strain evidence="10">OHB3-1</strain>
    </source>
</reference>
<evidence type="ECO:0000256" key="7">
    <source>
        <dbReference type="ARBA" id="ARBA00023315"/>
    </source>
</evidence>
<dbReference type="AlphaFoldDB" id="A0A6J1BV46"/>
<evidence type="ECO:0000313" key="10">
    <source>
        <dbReference type="RefSeq" id="XP_022133395.1"/>
    </source>
</evidence>
<dbReference type="GO" id="GO:0006535">
    <property type="term" value="P:cysteine biosynthetic process from serine"/>
    <property type="evidence" value="ECO:0007669"/>
    <property type="project" value="InterPro"/>
</dbReference>
<dbReference type="GO" id="GO:0009001">
    <property type="term" value="F:serine O-acetyltransferase activity"/>
    <property type="evidence" value="ECO:0007669"/>
    <property type="project" value="UniProtKB-EC"/>
</dbReference>
<keyword evidence="9" id="KW-1185">Reference proteome</keyword>
<proteinExistence type="inferred from homology"/>
<evidence type="ECO:0000256" key="1">
    <source>
        <dbReference type="ARBA" id="ARBA00004876"/>
    </source>
</evidence>
<dbReference type="Pfam" id="PF06426">
    <property type="entry name" value="SATase_N"/>
    <property type="match status" value="1"/>
</dbReference>
<comment type="subunit">
    <text evidence="3">Homomultimer.</text>
</comment>
<dbReference type="UniPathway" id="UPA00136">
    <property type="reaction ID" value="UER00199"/>
</dbReference>
<dbReference type="FunFam" id="2.160.10.10:FF:000002">
    <property type="entry name" value="Serine acetyltransferase"/>
    <property type="match status" value="1"/>
</dbReference>
<evidence type="ECO:0000256" key="2">
    <source>
        <dbReference type="ARBA" id="ARBA00007274"/>
    </source>
</evidence>
<dbReference type="InterPro" id="IPR018357">
    <property type="entry name" value="Hexapep_transf_CS"/>
</dbReference>
<dbReference type="GO" id="GO:0005829">
    <property type="term" value="C:cytosol"/>
    <property type="evidence" value="ECO:0007669"/>
    <property type="project" value="UniProtKB-ARBA"/>
</dbReference>
<dbReference type="SUPFAM" id="SSF51161">
    <property type="entry name" value="Trimeric LpxA-like enzymes"/>
    <property type="match status" value="1"/>
</dbReference>
<dbReference type="CDD" id="cd03354">
    <property type="entry name" value="LbH_SAT"/>
    <property type="match status" value="1"/>
</dbReference>
<evidence type="ECO:0000256" key="6">
    <source>
        <dbReference type="ARBA" id="ARBA00022679"/>
    </source>
</evidence>
<dbReference type="OrthoDB" id="25818at2759"/>
<dbReference type="SMART" id="SM00971">
    <property type="entry name" value="SATase_N"/>
    <property type="match status" value="1"/>
</dbReference>